<dbReference type="GO" id="GO:0000976">
    <property type="term" value="F:transcription cis-regulatory region binding"/>
    <property type="evidence" value="ECO:0007669"/>
    <property type="project" value="TreeGrafter"/>
</dbReference>
<reference evidence="5 6" key="1">
    <citation type="submission" date="2020-06" db="EMBL/GenBank/DDBJ databases">
        <authorList>
            <person name="Grouzdev D.S."/>
        </authorList>
    </citation>
    <scope>NUCLEOTIDE SEQUENCE [LARGE SCALE GENOMIC DNA]</scope>
    <source>
        <strain evidence="5 6">HO-A22</strain>
    </source>
</reference>
<gene>
    <name evidence="5" type="ORF">HT585_11640</name>
</gene>
<dbReference type="GO" id="GO:0005829">
    <property type="term" value="C:cytosol"/>
    <property type="evidence" value="ECO:0007669"/>
    <property type="project" value="TreeGrafter"/>
</dbReference>
<proteinExistence type="predicted"/>
<dbReference type="InterPro" id="IPR018060">
    <property type="entry name" value="HTH_AraC"/>
</dbReference>
<keyword evidence="2" id="KW-0238">DNA-binding</keyword>
<dbReference type="Proteomes" id="UP000520198">
    <property type="component" value="Unassembled WGS sequence"/>
</dbReference>
<dbReference type="Gene3D" id="1.10.10.60">
    <property type="entry name" value="Homeodomain-like"/>
    <property type="match status" value="1"/>
</dbReference>
<dbReference type="PANTHER" id="PTHR47894">
    <property type="entry name" value="HTH-TYPE TRANSCRIPTIONAL REGULATOR GADX"/>
    <property type="match status" value="1"/>
</dbReference>
<evidence type="ECO:0000256" key="3">
    <source>
        <dbReference type="ARBA" id="ARBA00023163"/>
    </source>
</evidence>
<evidence type="ECO:0000313" key="6">
    <source>
        <dbReference type="Proteomes" id="UP000520198"/>
    </source>
</evidence>
<feature type="domain" description="HTH araC/xylS-type" evidence="4">
    <location>
        <begin position="168"/>
        <end position="265"/>
    </location>
</feature>
<keyword evidence="3" id="KW-0804">Transcription</keyword>
<dbReference type="RefSeq" id="WP_176353029.1">
    <property type="nucleotide sequence ID" value="NZ_JABWDU010000002.1"/>
</dbReference>
<evidence type="ECO:0000313" key="5">
    <source>
        <dbReference type="EMBL" id="NVD39513.1"/>
    </source>
</evidence>
<name>A0A7Y6UNE2_9HYPH</name>
<evidence type="ECO:0000259" key="4">
    <source>
        <dbReference type="PROSITE" id="PS01124"/>
    </source>
</evidence>
<sequence>MNHKISVRPGAGAAAQIVQYNRLRYSNILIEQPVIIVVERGTKILRQGDFECVIAPGEAVALQQGQVFDVVNAAENDAAYLARWVAFDPQIIAAFHPTKDIGTPIDKAHLLTGLQPAFLDAFSAAARAVAEPECIPLPVARHRVGELLIWLNVSGGFFRPVNTTSFAERARQNLMGDPGTPWTGSALGKRLGVSEATLRRKLSAEGWSFQQLLTDVRMSAAMQMLQSSDVPVLHIAQQVGYESQSRFAARFRQRFGFPPSAIRGHRR</sequence>
<dbReference type="GO" id="GO:0003700">
    <property type="term" value="F:DNA-binding transcription factor activity"/>
    <property type="evidence" value="ECO:0007669"/>
    <property type="project" value="InterPro"/>
</dbReference>
<evidence type="ECO:0000256" key="1">
    <source>
        <dbReference type="ARBA" id="ARBA00023015"/>
    </source>
</evidence>
<evidence type="ECO:0000256" key="2">
    <source>
        <dbReference type="ARBA" id="ARBA00023125"/>
    </source>
</evidence>
<dbReference type="EMBL" id="JABWDU010000002">
    <property type="protein sequence ID" value="NVD39513.1"/>
    <property type="molecule type" value="Genomic_DNA"/>
</dbReference>
<accession>A0A7Y6UNE2</accession>
<dbReference type="SMART" id="SM00342">
    <property type="entry name" value="HTH_ARAC"/>
    <property type="match status" value="1"/>
</dbReference>
<keyword evidence="6" id="KW-1185">Reference proteome</keyword>
<dbReference type="PANTHER" id="PTHR47894:SF4">
    <property type="entry name" value="HTH-TYPE TRANSCRIPTIONAL REGULATOR GADX"/>
    <property type="match status" value="1"/>
</dbReference>
<organism evidence="5 6">
    <name type="scientific">Ensifer oleiphilus</name>
    <dbReference type="NCBI Taxonomy" id="2742698"/>
    <lineage>
        <taxon>Bacteria</taxon>
        <taxon>Pseudomonadati</taxon>
        <taxon>Pseudomonadota</taxon>
        <taxon>Alphaproteobacteria</taxon>
        <taxon>Hyphomicrobiales</taxon>
        <taxon>Rhizobiaceae</taxon>
        <taxon>Sinorhizobium/Ensifer group</taxon>
        <taxon>Ensifer</taxon>
    </lineage>
</organism>
<dbReference type="InterPro" id="IPR009057">
    <property type="entry name" value="Homeodomain-like_sf"/>
</dbReference>
<keyword evidence="1" id="KW-0805">Transcription regulation</keyword>
<comment type="caution">
    <text evidence="5">The sequence shown here is derived from an EMBL/GenBank/DDBJ whole genome shotgun (WGS) entry which is preliminary data.</text>
</comment>
<dbReference type="AlphaFoldDB" id="A0A7Y6UNE2"/>
<dbReference type="PROSITE" id="PS01124">
    <property type="entry name" value="HTH_ARAC_FAMILY_2"/>
    <property type="match status" value="1"/>
</dbReference>
<dbReference type="PRINTS" id="PR00032">
    <property type="entry name" value="HTHARAC"/>
</dbReference>
<dbReference type="Pfam" id="PF12833">
    <property type="entry name" value="HTH_18"/>
    <property type="match status" value="1"/>
</dbReference>
<dbReference type="SUPFAM" id="SSF46689">
    <property type="entry name" value="Homeodomain-like"/>
    <property type="match status" value="1"/>
</dbReference>
<dbReference type="InterPro" id="IPR020449">
    <property type="entry name" value="Tscrpt_reg_AraC-type_HTH"/>
</dbReference>
<protein>
    <submittedName>
        <fullName evidence="5">Helix-turn-helix transcriptional regulator</fullName>
    </submittedName>
</protein>